<protein>
    <submittedName>
        <fullName evidence="2">Uncharacterized protein</fullName>
    </submittedName>
</protein>
<dbReference type="Proteomes" id="UP000177982">
    <property type="component" value="Unassembled WGS sequence"/>
</dbReference>
<evidence type="ECO:0000313" key="2">
    <source>
        <dbReference type="EMBL" id="OHA05420.1"/>
    </source>
</evidence>
<evidence type="ECO:0000313" key="3">
    <source>
        <dbReference type="Proteomes" id="UP000177982"/>
    </source>
</evidence>
<dbReference type="EMBL" id="MHQO01000051">
    <property type="protein sequence ID" value="OHA05420.1"/>
    <property type="molecule type" value="Genomic_DNA"/>
</dbReference>
<organism evidence="2 3">
    <name type="scientific">Candidatus Sungbacteria bacterium RIFCSPLOWO2_01_FULL_47_10</name>
    <dbReference type="NCBI Taxonomy" id="1802276"/>
    <lineage>
        <taxon>Bacteria</taxon>
        <taxon>Candidatus Sungiibacteriota</taxon>
    </lineage>
</organism>
<reference evidence="2 3" key="1">
    <citation type="journal article" date="2016" name="Nat. Commun.">
        <title>Thousands of microbial genomes shed light on interconnected biogeochemical processes in an aquifer system.</title>
        <authorList>
            <person name="Anantharaman K."/>
            <person name="Brown C.T."/>
            <person name="Hug L.A."/>
            <person name="Sharon I."/>
            <person name="Castelle C.J."/>
            <person name="Probst A.J."/>
            <person name="Thomas B.C."/>
            <person name="Singh A."/>
            <person name="Wilkins M.J."/>
            <person name="Karaoz U."/>
            <person name="Brodie E.L."/>
            <person name="Williams K.H."/>
            <person name="Hubbard S.S."/>
            <person name="Banfield J.F."/>
        </authorList>
    </citation>
    <scope>NUCLEOTIDE SEQUENCE [LARGE SCALE GENOMIC DNA]</scope>
</reference>
<keyword evidence="1" id="KW-0472">Membrane</keyword>
<keyword evidence="1" id="KW-1133">Transmembrane helix</keyword>
<gene>
    <name evidence="2" type="ORF">A2934_04185</name>
</gene>
<proteinExistence type="predicted"/>
<sequence length="151" mass="17107">MSIAVKVILAVFAFSVLIGGLGYVAGWFGEAAKVVQDEFGPKAMLEKYEWFKDAAANLEKKQADVAVYEGRIKAMDETYKELPRQKWPREDREQYNVWVSEVAGVKASYNQLAADYNAQMAKFNWAFANVGELPKGADRPLPREFKPYETK</sequence>
<comment type="caution">
    <text evidence="2">The sequence shown here is derived from an EMBL/GenBank/DDBJ whole genome shotgun (WGS) entry which is preliminary data.</text>
</comment>
<feature type="transmembrane region" description="Helical" evidence="1">
    <location>
        <begin position="7"/>
        <end position="28"/>
    </location>
</feature>
<dbReference type="AlphaFoldDB" id="A0A1G2L1I3"/>
<name>A0A1G2L1I3_9BACT</name>
<accession>A0A1G2L1I3</accession>
<keyword evidence="1" id="KW-0812">Transmembrane</keyword>
<evidence type="ECO:0000256" key="1">
    <source>
        <dbReference type="SAM" id="Phobius"/>
    </source>
</evidence>